<feature type="compositionally biased region" description="Pro residues" evidence="1">
    <location>
        <begin position="1"/>
        <end position="19"/>
    </location>
</feature>
<dbReference type="InterPro" id="IPR056671">
    <property type="entry name" value="DUF7769"/>
</dbReference>
<feature type="region of interest" description="Disordered" evidence="1">
    <location>
        <begin position="323"/>
        <end position="344"/>
    </location>
</feature>
<dbReference type="AlphaFoldDB" id="A0A9W6WX57"/>
<dbReference type="EMBL" id="BSXT01000209">
    <property type="protein sequence ID" value="GMF20859.1"/>
    <property type="molecule type" value="Genomic_DNA"/>
</dbReference>
<evidence type="ECO:0000313" key="4">
    <source>
        <dbReference type="Proteomes" id="UP001165121"/>
    </source>
</evidence>
<dbReference type="PANTHER" id="PTHR47169">
    <property type="entry name" value="OS01G0541250 PROTEIN"/>
    <property type="match status" value="1"/>
</dbReference>
<dbReference type="InterPro" id="IPR036397">
    <property type="entry name" value="RNaseH_sf"/>
</dbReference>
<evidence type="ECO:0000259" key="2">
    <source>
        <dbReference type="Pfam" id="PF24964"/>
    </source>
</evidence>
<gene>
    <name evidence="3" type="ORF">Pfra01_000260300</name>
</gene>
<evidence type="ECO:0000256" key="1">
    <source>
        <dbReference type="SAM" id="MobiDB-lite"/>
    </source>
</evidence>
<protein>
    <submittedName>
        <fullName evidence="3">Unnamed protein product</fullName>
    </submittedName>
</protein>
<dbReference type="Pfam" id="PF24964">
    <property type="entry name" value="DUF7769"/>
    <property type="match status" value="1"/>
</dbReference>
<comment type="caution">
    <text evidence="3">The sequence shown here is derived from an EMBL/GenBank/DDBJ whole genome shotgun (WGS) entry which is preliminary data.</text>
</comment>
<name>A0A9W6WX57_9STRA</name>
<reference evidence="3" key="1">
    <citation type="submission" date="2023-04" db="EMBL/GenBank/DDBJ databases">
        <title>Phytophthora fragariaefolia NBRC 109709.</title>
        <authorList>
            <person name="Ichikawa N."/>
            <person name="Sato H."/>
            <person name="Tonouchi N."/>
        </authorList>
    </citation>
    <scope>NUCLEOTIDE SEQUENCE</scope>
    <source>
        <strain evidence="3">NBRC 109709</strain>
    </source>
</reference>
<dbReference type="GO" id="GO:0003676">
    <property type="term" value="F:nucleic acid binding"/>
    <property type="evidence" value="ECO:0007669"/>
    <property type="project" value="InterPro"/>
</dbReference>
<dbReference type="Gene3D" id="3.30.420.10">
    <property type="entry name" value="Ribonuclease H-like superfamily/Ribonuclease H"/>
    <property type="match status" value="1"/>
</dbReference>
<feature type="compositionally biased region" description="Low complexity" evidence="1">
    <location>
        <begin position="20"/>
        <end position="33"/>
    </location>
</feature>
<accession>A0A9W6WX57</accession>
<sequence length="344" mass="38100">MARSPAAPPAAPPRSPAAPPRSSTAQSQSTPTRPARRNKNLTAVGRQRIVESLLRLAVNDNLSHGVLFGVAAEHGVHPSTVSRLWQRAKNEVQLTGLYVVFSRMHLSGRRPTDRTGELEQLRGVDVAARSTVRAAAAICDLPQTTLQRRIGTGELRKVTSVVKPLLTEENRNTRLHFCVSHIDRGTLLYADMLKTVHVDEKIFHVTETTRRFLLLPGEVAPTRRVKSRRYITRVMVLAAVARPRVDTVTQNYFDGQLGVWTFVEKVPAQRSSRRRPTGTLETTEVSVTKATYRDMLISRVLPAIEACWPNASEAVVIQQDNAPAHIKPDDPQFNDAAASCGRHV</sequence>
<proteinExistence type="predicted"/>
<dbReference type="PANTHER" id="PTHR47169:SF2">
    <property type="entry name" value="OS01G0541250 PROTEIN"/>
    <property type="match status" value="1"/>
</dbReference>
<feature type="domain" description="DUF7769" evidence="2">
    <location>
        <begin position="41"/>
        <end position="91"/>
    </location>
</feature>
<feature type="region of interest" description="Disordered" evidence="1">
    <location>
        <begin position="1"/>
        <end position="43"/>
    </location>
</feature>
<dbReference type="Proteomes" id="UP001165121">
    <property type="component" value="Unassembled WGS sequence"/>
</dbReference>
<evidence type="ECO:0000313" key="3">
    <source>
        <dbReference type="EMBL" id="GMF20859.1"/>
    </source>
</evidence>
<dbReference type="OrthoDB" id="99780at2759"/>
<organism evidence="3 4">
    <name type="scientific">Phytophthora fragariaefolia</name>
    <dbReference type="NCBI Taxonomy" id="1490495"/>
    <lineage>
        <taxon>Eukaryota</taxon>
        <taxon>Sar</taxon>
        <taxon>Stramenopiles</taxon>
        <taxon>Oomycota</taxon>
        <taxon>Peronosporomycetes</taxon>
        <taxon>Peronosporales</taxon>
        <taxon>Peronosporaceae</taxon>
        <taxon>Phytophthora</taxon>
    </lineage>
</organism>
<keyword evidence="4" id="KW-1185">Reference proteome</keyword>